<organism evidence="1">
    <name type="scientific">marine metagenome</name>
    <dbReference type="NCBI Taxonomy" id="408172"/>
    <lineage>
        <taxon>unclassified sequences</taxon>
        <taxon>metagenomes</taxon>
        <taxon>ecological metagenomes</taxon>
    </lineage>
</organism>
<reference evidence="1" key="1">
    <citation type="submission" date="2018-05" db="EMBL/GenBank/DDBJ databases">
        <authorList>
            <person name="Lanie J.A."/>
            <person name="Ng W.-L."/>
            <person name="Kazmierczak K.M."/>
            <person name="Andrzejewski T.M."/>
            <person name="Davidsen T.M."/>
            <person name="Wayne K.J."/>
            <person name="Tettelin H."/>
            <person name="Glass J.I."/>
            <person name="Rusch D."/>
            <person name="Podicherti R."/>
            <person name="Tsui H.-C.T."/>
            <person name="Winkler M.E."/>
        </authorList>
    </citation>
    <scope>NUCLEOTIDE SEQUENCE</scope>
</reference>
<gene>
    <name evidence="1" type="ORF">METZ01_LOCUS283665</name>
</gene>
<dbReference type="EMBL" id="UINC01084296">
    <property type="protein sequence ID" value="SVC30811.1"/>
    <property type="molecule type" value="Genomic_DNA"/>
</dbReference>
<sequence length="135" mass="15572">MYIIILILLFTGCSAETPTYKPEEQITPLHIWMDLPQRDGEYIFTYPFTNPSSYAHIRYETLPMERVFWFSPDSFTIYHMGFPITEPIVNYSTYSDGLTGLGTQLCYIYQGHVGDTLEIIGCGIDICDTTRFIVE</sequence>
<accession>A0A382L7D2</accession>
<dbReference type="AlphaFoldDB" id="A0A382L7D2"/>
<name>A0A382L7D2_9ZZZZ</name>
<protein>
    <submittedName>
        <fullName evidence="1">Uncharacterized protein</fullName>
    </submittedName>
</protein>
<proteinExistence type="predicted"/>
<evidence type="ECO:0000313" key="1">
    <source>
        <dbReference type="EMBL" id="SVC30811.1"/>
    </source>
</evidence>